<keyword evidence="2" id="KW-1185">Reference proteome</keyword>
<proteinExistence type="predicted"/>
<organism evidence="1 2">
    <name type="scientific">Piromyces finnis</name>
    <dbReference type="NCBI Taxonomy" id="1754191"/>
    <lineage>
        <taxon>Eukaryota</taxon>
        <taxon>Fungi</taxon>
        <taxon>Fungi incertae sedis</taxon>
        <taxon>Chytridiomycota</taxon>
        <taxon>Chytridiomycota incertae sedis</taxon>
        <taxon>Neocallimastigomycetes</taxon>
        <taxon>Neocallimastigales</taxon>
        <taxon>Neocallimastigaceae</taxon>
        <taxon>Piromyces</taxon>
    </lineage>
</organism>
<dbReference type="OrthoDB" id="2147943at2759"/>
<evidence type="ECO:0000313" key="2">
    <source>
        <dbReference type="Proteomes" id="UP000193719"/>
    </source>
</evidence>
<comment type="caution">
    <text evidence="1">The sequence shown here is derived from an EMBL/GenBank/DDBJ whole genome shotgun (WGS) entry which is preliminary data.</text>
</comment>
<dbReference type="EMBL" id="MCFH01000017">
    <property type="protein sequence ID" value="ORX51743.1"/>
    <property type="molecule type" value="Genomic_DNA"/>
</dbReference>
<evidence type="ECO:0000313" key="1">
    <source>
        <dbReference type="EMBL" id="ORX51743.1"/>
    </source>
</evidence>
<dbReference type="AlphaFoldDB" id="A0A1Y1VB74"/>
<name>A0A1Y1VB74_9FUNG</name>
<dbReference type="Proteomes" id="UP000193719">
    <property type="component" value="Unassembled WGS sequence"/>
</dbReference>
<dbReference type="InterPro" id="IPR009057">
    <property type="entry name" value="Homeodomain-like_sf"/>
</dbReference>
<dbReference type="SUPFAM" id="SSF46689">
    <property type="entry name" value="Homeodomain-like"/>
    <property type="match status" value="1"/>
</dbReference>
<sequence>MAAVEPVCFYPNRKYINEFNQRQINTTKLADYLYQKENEKEEKEKDGILFKIKQPYLQPDYYNSTLVHTMPIITVLPTNCIHENTKQYKQYEIHHYEEPAWTKAEKELFNVLYKTIGKNFYKIAKEFENRATTIVLPSTILKHSKLNITTKETENNCLTNVTAVKPIALDTETAAVSTEENSFYGKTKKRKLTKDDKIGMKTTQDHSFNCQMIPSQNNNTLYLLVHNVDDIQPQTIEKESMIFPRTTSEIIHYYYKYKFNIPNWKDHKEVKNKLKKIK</sequence>
<reference evidence="1 2" key="1">
    <citation type="submission" date="2016-08" db="EMBL/GenBank/DDBJ databases">
        <title>Genomes of anaerobic fungi encode conserved fungal cellulosomes for biomass hydrolysis.</title>
        <authorList>
            <consortium name="DOE Joint Genome Institute"/>
            <person name="Haitjema C.H."/>
            <person name="Gilmore S.P."/>
            <person name="Henske J.K."/>
            <person name="Solomon K.V."/>
            <person name="De Groot R."/>
            <person name="Kuo A."/>
            <person name="Mondo S.J."/>
            <person name="Salamov A.A."/>
            <person name="Labutti K."/>
            <person name="Zhao Z."/>
            <person name="Chiniquy J."/>
            <person name="Barry K."/>
            <person name="Brewer H.M."/>
            <person name="Purvine S.O."/>
            <person name="Wright A.T."/>
            <person name="Boxma B."/>
            <person name="Van Alen T."/>
            <person name="Hackstein J.H."/>
            <person name="Baker S.E."/>
            <person name="Grigoriev I.V."/>
            <person name="O'Malley M.A."/>
        </authorList>
    </citation>
    <scope>NUCLEOTIDE SEQUENCE [LARGE SCALE GENOMIC DNA]</scope>
    <source>
        <strain evidence="2">finn</strain>
    </source>
</reference>
<dbReference type="Gene3D" id="1.10.10.60">
    <property type="entry name" value="Homeodomain-like"/>
    <property type="match status" value="1"/>
</dbReference>
<reference evidence="1 2" key="2">
    <citation type="submission" date="2016-08" db="EMBL/GenBank/DDBJ databases">
        <title>Pervasive Adenine N6-methylation of Active Genes in Fungi.</title>
        <authorList>
            <consortium name="DOE Joint Genome Institute"/>
            <person name="Mondo S.J."/>
            <person name="Dannebaum R.O."/>
            <person name="Kuo R.C."/>
            <person name="Labutti K."/>
            <person name="Haridas S."/>
            <person name="Kuo A."/>
            <person name="Salamov A."/>
            <person name="Ahrendt S.R."/>
            <person name="Lipzen A."/>
            <person name="Sullivan W."/>
            <person name="Andreopoulos W.B."/>
            <person name="Clum A."/>
            <person name="Lindquist E."/>
            <person name="Daum C."/>
            <person name="Ramamoorthy G.K."/>
            <person name="Gryganskyi A."/>
            <person name="Culley D."/>
            <person name="Magnuson J.K."/>
            <person name="James T.Y."/>
            <person name="O'Malley M.A."/>
            <person name="Stajich J.E."/>
            <person name="Spatafora J.W."/>
            <person name="Visel A."/>
            <person name="Grigoriev I.V."/>
        </authorList>
    </citation>
    <scope>NUCLEOTIDE SEQUENCE [LARGE SCALE GENOMIC DNA]</scope>
    <source>
        <strain evidence="2">finn</strain>
    </source>
</reference>
<gene>
    <name evidence="1" type="ORF">BCR36DRAFT_582786</name>
</gene>
<protein>
    <submittedName>
        <fullName evidence="1">Uncharacterized protein</fullName>
    </submittedName>
</protein>
<accession>A0A1Y1VB74</accession>